<dbReference type="KEGG" id="mcm:MCAL160_0489"/>
<proteinExistence type="predicted"/>
<dbReference type="InterPro" id="IPR053139">
    <property type="entry name" value="Surface_bspA-like"/>
</dbReference>
<dbReference type="Gene3D" id="3.80.10.10">
    <property type="entry name" value="Ribonuclease Inhibitor"/>
    <property type="match status" value="2"/>
</dbReference>
<reference evidence="2" key="4">
    <citation type="submission" date="2024-06" db="EMBL/GenBank/DDBJ databases">
        <authorList>
            <consortium name="Mycoplasma californicum genome sequencing consortium"/>
            <person name="Hata E."/>
            <person name="Tanaka K."/>
            <person name="Tamamura Y."/>
        </authorList>
    </citation>
    <scope>NUCLEOTIDE SEQUENCE</scope>
    <source>
        <strain evidence="2">HAZ160_1</strain>
    </source>
</reference>
<dbReference type="PANTHER" id="PTHR45661:SF3">
    <property type="entry name" value="IG-LIKE DOMAIN-CONTAINING PROTEIN"/>
    <property type="match status" value="1"/>
</dbReference>
<dbReference type="EMBL" id="AP013353">
    <property type="protein sequence ID" value="BAP01049.1"/>
    <property type="molecule type" value="Genomic_DNA"/>
</dbReference>
<gene>
    <name evidence="2" type="primary">araH</name>
    <name evidence="2" type="ORF">MCAL160_0489</name>
</gene>
<dbReference type="AlphaFoldDB" id="A0AAT9F812"/>
<name>A0AAT9F812_9BACT</name>
<dbReference type="PANTHER" id="PTHR45661">
    <property type="entry name" value="SURFACE ANTIGEN"/>
    <property type="match status" value="1"/>
</dbReference>
<dbReference type="PROSITE" id="PS51257">
    <property type="entry name" value="PROKAR_LIPOPROTEIN"/>
    <property type="match status" value="1"/>
</dbReference>
<evidence type="ECO:0000313" key="2">
    <source>
        <dbReference type="EMBL" id="BAP01049.1"/>
    </source>
</evidence>
<feature type="chain" id="PRO_5043736807" description="Lipoprotein" evidence="1">
    <location>
        <begin position="25"/>
        <end position="340"/>
    </location>
</feature>
<accession>A0AAT9F812</accession>
<dbReference type="RefSeq" id="WP_041103070.1">
    <property type="nucleotide sequence ID" value="NZ_AP013353.1"/>
</dbReference>
<dbReference type="InterPro" id="IPR026906">
    <property type="entry name" value="LRR_5"/>
</dbReference>
<reference evidence="2" key="2">
    <citation type="journal article" date="2014" name="Genome Announc.">
        <title>Complete Genome Sequence of Mycoplasma californicum Strain HAZ160_1 from Bovine Mastitic Milk in Japan.</title>
        <authorList>
            <person name="Hata E."/>
            <person name="Murakami K."/>
        </authorList>
    </citation>
    <scope>NUCLEOTIDE SEQUENCE</scope>
    <source>
        <strain evidence="2">HAZ160_1</strain>
    </source>
</reference>
<evidence type="ECO:0008006" key="3">
    <source>
        <dbReference type="Google" id="ProtNLM"/>
    </source>
</evidence>
<feature type="signal peptide" evidence="1">
    <location>
        <begin position="1"/>
        <end position="24"/>
    </location>
</feature>
<evidence type="ECO:0000256" key="1">
    <source>
        <dbReference type="SAM" id="SignalP"/>
    </source>
</evidence>
<reference evidence="2" key="3">
    <citation type="journal article" date="2019" name="Vet. Microbiol.">
        <title>Mutations associated with change of susceptibility to lincosamides and/or macrolides in field and laboratory-derived Mycoplasma californicum strains in Japan, and development of a rapid detection method for these mutations.</title>
        <authorList>
            <person name="Hata E."/>
            <person name="Nagai K."/>
            <person name="Murakami K."/>
        </authorList>
    </citation>
    <scope>NUCLEOTIDE SEQUENCE</scope>
    <source>
        <strain evidence="2">HAZ160_1</strain>
    </source>
</reference>
<dbReference type="Pfam" id="PF13306">
    <property type="entry name" value="LRR_5"/>
    <property type="match status" value="3"/>
</dbReference>
<reference evidence="2" key="1">
    <citation type="journal article" date="2014" name="Appl. Environ. Microbiol.">
        <title>Molecular Epidemiology of Cases of Mycoplasma californicum Infection in Japan.</title>
        <authorList>
            <person name="Hata E."/>
            <person name="Suzuki K."/>
            <person name="Hanyu H."/>
            <person name="Itoh M."/>
            <person name="Higuchi H."/>
            <person name="Kobayashi H."/>
        </authorList>
    </citation>
    <scope>NUCLEOTIDE SEQUENCE</scope>
    <source>
        <strain evidence="2">HAZ160_1</strain>
    </source>
</reference>
<sequence length="340" mass="37813">MKKFRKLFILGTLMSISAPFALSACSLDQTIENDTYVQFRSHSKTELNIPDHVTKIIPSALFLKHKLQKISAKNIFEIPAELFNYATKGATSGLKSVNFPSVQKVEKETFKGLLNLEEVIMPNVVEVEQGAFENTPKLKNLQLGTLTKIADNAFRKTKSLIDTPKFASSITQLPKGIFSESAIKSFKNENITTIGESAFKKSEIEEINLPNVVKVDKGAFAALKLKKINISSNAKIHSEAFGSKSSQAPKELFNNEGLLVFQDTLFLIDLDKAKNLITSKDKIVTLTLPENIKSINTFAFKQHKGKINKIIAPGVKSIDDEDFEQFKKLGISEIVLFKKS</sequence>
<protein>
    <recommendedName>
        <fullName evidence="3">Lipoprotein</fullName>
    </recommendedName>
</protein>
<keyword evidence="1" id="KW-0732">Signal</keyword>
<organism evidence="2">
    <name type="scientific">Mycoplasmopsis californica HAZ160_1</name>
    <dbReference type="NCBI Taxonomy" id="1397850"/>
    <lineage>
        <taxon>Bacteria</taxon>
        <taxon>Bacillati</taxon>
        <taxon>Mycoplasmatota</taxon>
        <taxon>Mycoplasmoidales</taxon>
        <taxon>Metamycoplasmataceae</taxon>
        <taxon>Mycoplasmopsis</taxon>
    </lineage>
</organism>
<dbReference type="InterPro" id="IPR032675">
    <property type="entry name" value="LRR_dom_sf"/>
</dbReference>
<dbReference type="SUPFAM" id="SSF52058">
    <property type="entry name" value="L domain-like"/>
    <property type="match status" value="1"/>
</dbReference>